<feature type="compositionally biased region" description="Basic and acidic residues" evidence="11">
    <location>
        <begin position="1"/>
        <end position="24"/>
    </location>
</feature>
<dbReference type="GO" id="GO:0005886">
    <property type="term" value="C:plasma membrane"/>
    <property type="evidence" value="ECO:0007669"/>
    <property type="project" value="UniProtKB-SubCell"/>
</dbReference>
<dbReference type="SUPFAM" id="SSF161098">
    <property type="entry name" value="MetI-like"/>
    <property type="match status" value="1"/>
</dbReference>
<protein>
    <recommendedName>
        <fullName evidence="10">Phosphate transport system permease protein</fullName>
    </recommendedName>
</protein>
<dbReference type="PROSITE" id="PS50928">
    <property type="entry name" value="ABC_TM1"/>
    <property type="match status" value="1"/>
</dbReference>
<evidence type="ECO:0000256" key="3">
    <source>
        <dbReference type="ARBA" id="ARBA00022448"/>
    </source>
</evidence>
<dbReference type="Pfam" id="PF00528">
    <property type="entry name" value="BPD_transp_1"/>
    <property type="match status" value="1"/>
</dbReference>
<dbReference type="AlphaFoldDB" id="A0A7K3W8W9"/>
<keyword evidence="8 9" id="KW-0472">Membrane</keyword>
<evidence type="ECO:0000259" key="12">
    <source>
        <dbReference type="PROSITE" id="PS50928"/>
    </source>
</evidence>
<comment type="function">
    <text evidence="10">Part of the binding-protein-dependent transport system for phosphate; probably responsible for the translocation of the substrate across the membrane.</text>
</comment>
<feature type="transmembrane region" description="Helical" evidence="9">
    <location>
        <begin position="53"/>
        <end position="77"/>
    </location>
</feature>
<feature type="transmembrane region" description="Helical" evidence="9">
    <location>
        <begin position="269"/>
        <end position="288"/>
    </location>
</feature>
<keyword evidence="14" id="KW-1185">Reference proteome</keyword>
<evidence type="ECO:0000256" key="2">
    <source>
        <dbReference type="ARBA" id="ARBA00007069"/>
    </source>
</evidence>
<dbReference type="PANTHER" id="PTHR30425:SF1">
    <property type="entry name" value="PHOSPHATE TRANSPORT SYSTEM PERMEASE PROTEIN PSTC"/>
    <property type="match status" value="1"/>
</dbReference>
<dbReference type="EMBL" id="JAAGWK010000005">
    <property type="protein sequence ID" value="NEL52915.1"/>
    <property type="molecule type" value="Genomic_DNA"/>
</dbReference>
<dbReference type="Proteomes" id="UP000470470">
    <property type="component" value="Unassembled WGS sequence"/>
</dbReference>
<keyword evidence="7 9" id="KW-1133">Transmembrane helix</keyword>
<reference evidence="13 14" key="1">
    <citation type="submission" date="2020-02" db="EMBL/GenBank/DDBJ databases">
        <title>The whole genome sequence of CPCC 205119.</title>
        <authorList>
            <person name="Jiang Z."/>
        </authorList>
    </citation>
    <scope>NUCLEOTIDE SEQUENCE [LARGE SCALE GENOMIC DNA]</scope>
    <source>
        <strain evidence="13 14">CPCC 205119</strain>
    </source>
</reference>
<evidence type="ECO:0000256" key="11">
    <source>
        <dbReference type="SAM" id="MobiDB-lite"/>
    </source>
</evidence>
<organism evidence="13 14">
    <name type="scientific">Goekera deserti</name>
    <dbReference type="NCBI Taxonomy" id="2497753"/>
    <lineage>
        <taxon>Bacteria</taxon>
        <taxon>Bacillati</taxon>
        <taxon>Actinomycetota</taxon>
        <taxon>Actinomycetes</taxon>
        <taxon>Geodermatophilales</taxon>
        <taxon>Geodermatophilaceae</taxon>
        <taxon>Goekera</taxon>
    </lineage>
</organism>
<dbReference type="InterPro" id="IPR035906">
    <property type="entry name" value="MetI-like_sf"/>
</dbReference>
<evidence type="ECO:0000256" key="4">
    <source>
        <dbReference type="ARBA" id="ARBA00022475"/>
    </source>
</evidence>
<sequence length="346" mass="35852">MARDVHGRPGPSHRPDPGTHDTRRTSHGAAVTATKAPTEPPVQRTVRRPGDRIFAGSAKGSGIFILIVLAGVAAFLISEALPALTAPADEIPGGEGLTAYIAPLILGTLLGAVLALIVATPLAVGIALFITYYAPRRVAAVLGYVVDLLAAIPSVVYGFWGLAVVAPRMVPFHEWAADNLSFLPFFAGPASTSGRTMFTVGLVLAVMILPIISAISREVFSQAPALHREAALALGATRWEMIRMAVLPYGKSGVIAGAMLGLGRALGETMAVAIILSGGAGATLNLISNSNPSTIASNIALRFPEATGLGVNTLIASGLVLFVITLVVNMLARWVVNRRADFSGAN</sequence>
<proteinExistence type="inferred from homology"/>
<evidence type="ECO:0000256" key="7">
    <source>
        <dbReference type="ARBA" id="ARBA00022989"/>
    </source>
</evidence>
<evidence type="ECO:0000256" key="9">
    <source>
        <dbReference type="RuleBase" id="RU363032"/>
    </source>
</evidence>
<dbReference type="InterPro" id="IPR000515">
    <property type="entry name" value="MetI-like"/>
</dbReference>
<comment type="similarity">
    <text evidence="2 10">Belongs to the binding-protein-dependent transport system permease family. CysTW subfamily.</text>
</comment>
<feature type="transmembrane region" description="Helical" evidence="9">
    <location>
        <begin position="308"/>
        <end position="332"/>
    </location>
</feature>
<dbReference type="GO" id="GO:0005315">
    <property type="term" value="F:phosphate transmembrane transporter activity"/>
    <property type="evidence" value="ECO:0007669"/>
    <property type="project" value="InterPro"/>
</dbReference>
<dbReference type="GO" id="GO:0006817">
    <property type="term" value="P:phosphate ion transport"/>
    <property type="evidence" value="ECO:0007669"/>
    <property type="project" value="UniProtKB-KW"/>
</dbReference>
<evidence type="ECO:0000256" key="5">
    <source>
        <dbReference type="ARBA" id="ARBA00022592"/>
    </source>
</evidence>
<dbReference type="Gene3D" id="1.10.3720.10">
    <property type="entry name" value="MetI-like"/>
    <property type="match status" value="1"/>
</dbReference>
<keyword evidence="6 9" id="KW-0812">Transmembrane</keyword>
<dbReference type="CDD" id="cd06261">
    <property type="entry name" value="TM_PBP2"/>
    <property type="match status" value="1"/>
</dbReference>
<feature type="transmembrane region" description="Helical" evidence="9">
    <location>
        <begin position="97"/>
        <end position="130"/>
    </location>
</feature>
<dbReference type="NCBIfam" id="TIGR02138">
    <property type="entry name" value="phosphate_pstC"/>
    <property type="match status" value="1"/>
</dbReference>
<feature type="transmembrane region" description="Helical" evidence="9">
    <location>
        <begin position="142"/>
        <end position="166"/>
    </location>
</feature>
<evidence type="ECO:0000256" key="10">
    <source>
        <dbReference type="RuleBase" id="RU363054"/>
    </source>
</evidence>
<dbReference type="InterPro" id="IPR011864">
    <property type="entry name" value="Phosphate_PstC"/>
</dbReference>
<evidence type="ECO:0000256" key="1">
    <source>
        <dbReference type="ARBA" id="ARBA00004651"/>
    </source>
</evidence>
<accession>A0A7K3W8W9</accession>
<dbReference type="InterPro" id="IPR051124">
    <property type="entry name" value="Phosphate_Transport_Permease"/>
</dbReference>
<keyword evidence="5 10" id="KW-0592">Phosphate transport</keyword>
<feature type="transmembrane region" description="Helical" evidence="9">
    <location>
        <begin position="196"/>
        <end position="215"/>
    </location>
</feature>
<name>A0A7K3W8W9_9ACTN</name>
<feature type="domain" description="ABC transmembrane type-1" evidence="12">
    <location>
        <begin position="105"/>
        <end position="332"/>
    </location>
</feature>
<evidence type="ECO:0000256" key="6">
    <source>
        <dbReference type="ARBA" id="ARBA00022692"/>
    </source>
</evidence>
<dbReference type="PANTHER" id="PTHR30425">
    <property type="entry name" value="PHOSPHATE TRANSPORT SYSTEM PERMEASE PROTEIN PST"/>
    <property type="match status" value="1"/>
</dbReference>
<evidence type="ECO:0000256" key="8">
    <source>
        <dbReference type="ARBA" id="ARBA00023136"/>
    </source>
</evidence>
<keyword evidence="3 9" id="KW-0813">Transport</keyword>
<comment type="subcellular location">
    <subcellularLocation>
        <location evidence="1 9">Cell membrane</location>
        <topology evidence="1 9">Multi-pass membrane protein</topology>
    </subcellularLocation>
</comment>
<feature type="region of interest" description="Disordered" evidence="11">
    <location>
        <begin position="1"/>
        <end position="45"/>
    </location>
</feature>
<gene>
    <name evidence="13" type="primary">pstC</name>
    <name evidence="13" type="ORF">G1H19_02650</name>
</gene>
<comment type="caution">
    <text evidence="13">The sequence shown here is derived from an EMBL/GenBank/DDBJ whole genome shotgun (WGS) entry which is preliminary data.</text>
</comment>
<keyword evidence="4 10" id="KW-1003">Cell membrane</keyword>
<evidence type="ECO:0000313" key="14">
    <source>
        <dbReference type="Proteomes" id="UP000470470"/>
    </source>
</evidence>
<evidence type="ECO:0000313" key="13">
    <source>
        <dbReference type="EMBL" id="NEL52915.1"/>
    </source>
</evidence>